<feature type="domain" description="R13L1/DRL21-like LRR repeat region" evidence="2">
    <location>
        <begin position="177"/>
        <end position="292"/>
    </location>
</feature>
<accession>A0AAW0L3W5</accession>
<evidence type="ECO:0000313" key="4">
    <source>
        <dbReference type="Proteomes" id="UP000237347"/>
    </source>
</evidence>
<sequence length="292" mass="32946">MGIWTSNLKGKEPINSAEAETSPPSTSTSRSLLPVPSHPFTGTIVWLVNFITEFQNTYLSEKEDTEHFIYVDSERVKECLFKLLPGLITAHREIGSGASKNKRPFREWYCKVKDLTLNLSRCHELTSFPDNLYLLSNLRHLVISPVKLNLMPTFIGRLTSLQTLLQFTVLRKDGCQIGELRNLNNLRGELSIENLENVATLDEAKGARLHLKIGIHKLSLVWSVNEPNANFDIAQGLRPHCNLKVLKIFNCNSKFPSWVSNPSFTHLISITLTKCLSEELPPFGPLPLLESL</sequence>
<dbReference type="Proteomes" id="UP000237347">
    <property type="component" value="Unassembled WGS sequence"/>
</dbReference>
<keyword evidence="4" id="KW-1185">Reference proteome</keyword>
<dbReference type="Pfam" id="PF25019">
    <property type="entry name" value="LRR_R13L1-DRL21"/>
    <property type="match status" value="1"/>
</dbReference>
<reference evidence="3 4" key="1">
    <citation type="journal article" date="2018" name="Sci. Data">
        <title>The draft genome sequence of cork oak.</title>
        <authorList>
            <person name="Ramos A.M."/>
            <person name="Usie A."/>
            <person name="Barbosa P."/>
            <person name="Barros P.M."/>
            <person name="Capote T."/>
            <person name="Chaves I."/>
            <person name="Simoes F."/>
            <person name="Abreu I."/>
            <person name="Carrasquinho I."/>
            <person name="Faro C."/>
            <person name="Guimaraes J.B."/>
            <person name="Mendonca D."/>
            <person name="Nobrega F."/>
            <person name="Rodrigues L."/>
            <person name="Saibo N.J.M."/>
            <person name="Varela M.C."/>
            <person name="Egas C."/>
            <person name="Matos J."/>
            <person name="Miguel C.M."/>
            <person name="Oliveira M.M."/>
            <person name="Ricardo C.P."/>
            <person name="Goncalves S."/>
        </authorList>
    </citation>
    <scope>NUCLEOTIDE SEQUENCE [LARGE SCALE GENOMIC DNA]</scope>
    <source>
        <strain evidence="4">cv. HL8</strain>
    </source>
</reference>
<feature type="region of interest" description="Disordered" evidence="1">
    <location>
        <begin position="1"/>
        <end position="34"/>
    </location>
</feature>
<proteinExistence type="predicted"/>
<evidence type="ECO:0000259" key="2">
    <source>
        <dbReference type="Pfam" id="PF25019"/>
    </source>
</evidence>
<organism evidence="3 4">
    <name type="scientific">Quercus suber</name>
    <name type="common">Cork oak</name>
    <dbReference type="NCBI Taxonomy" id="58331"/>
    <lineage>
        <taxon>Eukaryota</taxon>
        <taxon>Viridiplantae</taxon>
        <taxon>Streptophyta</taxon>
        <taxon>Embryophyta</taxon>
        <taxon>Tracheophyta</taxon>
        <taxon>Spermatophyta</taxon>
        <taxon>Magnoliopsida</taxon>
        <taxon>eudicotyledons</taxon>
        <taxon>Gunneridae</taxon>
        <taxon>Pentapetalae</taxon>
        <taxon>rosids</taxon>
        <taxon>fabids</taxon>
        <taxon>Fagales</taxon>
        <taxon>Fagaceae</taxon>
        <taxon>Quercus</taxon>
    </lineage>
</organism>
<dbReference type="AlphaFoldDB" id="A0AAW0L3W5"/>
<protein>
    <submittedName>
        <fullName evidence="3">Disease resistance protein rga3</fullName>
    </submittedName>
</protein>
<evidence type="ECO:0000256" key="1">
    <source>
        <dbReference type="SAM" id="MobiDB-lite"/>
    </source>
</evidence>
<dbReference type="EMBL" id="PKMF04000162">
    <property type="protein sequence ID" value="KAK7845940.1"/>
    <property type="molecule type" value="Genomic_DNA"/>
</dbReference>
<dbReference type="PANTHER" id="PTHR47186">
    <property type="entry name" value="LEUCINE-RICH REPEAT-CONTAINING PROTEIN 57"/>
    <property type="match status" value="1"/>
</dbReference>
<gene>
    <name evidence="3" type="primary">RGA3_1</name>
    <name evidence="3" type="ORF">CFP56_008568</name>
</gene>
<comment type="caution">
    <text evidence="3">The sequence shown here is derived from an EMBL/GenBank/DDBJ whole genome shotgun (WGS) entry which is preliminary data.</text>
</comment>
<name>A0AAW0L3W5_QUESU</name>
<feature type="compositionally biased region" description="Low complexity" evidence="1">
    <location>
        <begin position="21"/>
        <end position="34"/>
    </location>
</feature>
<dbReference type="PANTHER" id="PTHR47186:SF3">
    <property type="entry name" value="OS09G0267800 PROTEIN"/>
    <property type="match status" value="1"/>
</dbReference>
<dbReference type="Gene3D" id="3.80.10.10">
    <property type="entry name" value="Ribonuclease Inhibitor"/>
    <property type="match status" value="1"/>
</dbReference>
<dbReference type="InterPro" id="IPR056789">
    <property type="entry name" value="LRR_R13L1-DRL21"/>
</dbReference>
<dbReference type="InterPro" id="IPR032675">
    <property type="entry name" value="LRR_dom_sf"/>
</dbReference>
<dbReference type="SUPFAM" id="SSF52058">
    <property type="entry name" value="L domain-like"/>
    <property type="match status" value="1"/>
</dbReference>
<evidence type="ECO:0000313" key="3">
    <source>
        <dbReference type="EMBL" id="KAK7845940.1"/>
    </source>
</evidence>